<dbReference type="CDD" id="cd06259">
    <property type="entry name" value="YdcF-like"/>
    <property type="match status" value="1"/>
</dbReference>
<reference evidence="2 3" key="1">
    <citation type="submission" date="2018-06" db="EMBL/GenBank/DDBJ databases">
        <authorList>
            <consortium name="Pathogen Informatics"/>
            <person name="Doyle S."/>
        </authorList>
    </citation>
    <scope>NUCLEOTIDE SEQUENCE [LARGE SCALE GENOMIC DNA]</scope>
    <source>
        <strain evidence="2 3">NCTC10254</strain>
    </source>
</reference>
<gene>
    <name evidence="2" type="ORF">NCTC10254_00260</name>
</gene>
<dbReference type="RefSeq" id="WP_005524600.1">
    <property type="nucleotide sequence ID" value="NZ_CAUVED010000011.1"/>
</dbReference>
<name>A0A6H9XPQ7_9CORY</name>
<dbReference type="Gene3D" id="3.40.50.620">
    <property type="entry name" value="HUPs"/>
    <property type="match status" value="1"/>
</dbReference>
<dbReference type="PANTHER" id="PTHR30336:SF20">
    <property type="entry name" value="DUF218 DOMAIN-CONTAINING PROTEIN"/>
    <property type="match status" value="1"/>
</dbReference>
<sequence length="162" mass="18216">MAIIVLGSHTYEGRPGAVLASRLRKAHDIAARYPTETIVVSGQDEAPVMATWLIDNGIDPARILIEPTATSTNENLERSLALLRSSGHPDPSRGQPFMVVTSDFHKFRTLVWAWHLGIPITVLTAVTLPPHRQLDFARELTAFPHSLARVLWRRLVAWWRQQ</sequence>
<comment type="caution">
    <text evidence="2">The sequence shown here is derived from an EMBL/GenBank/DDBJ whole genome shotgun (WGS) entry which is preliminary data.</text>
</comment>
<dbReference type="PANTHER" id="PTHR30336">
    <property type="entry name" value="INNER MEMBRANE PROTEIN, PROBABLE PERMEASE"/>
    <property type="match status" value="1"/>
</dbReference>
<dbReference type="EMBL" id="UARK01000001">
    <property type="protein sequence ID" value="SPW23897.1"/>
    <property type="molecule type" value="Genomic_DNA"/>
</dbReference>
<accession>A0A6H9XPQ7</accession>
<organism evidence="2 3">
    <name type="scientific">Corynebacterium matruchotii</name>
    <dbReference type="NCBI Taxonomy" id="43768"/>
    <lineage>
        <taxon>Bacteria</taxon>
        <taxon>Bacillati</taxon>
        <taxon>Actinomycetota</taxon>
        <taxon>Actinomycetes</taxon>
        <taxon>Mycobacteriales</taxon>
        <taxon>Corynebacteriaceae</taxon>
        <taxon>Corynebacterium</taxon>
    </lineage>
</organism>
<dbReference type="InterPro" id="IPR014729">
    <property type="entry name" value="Rossmann-like_a/b/a_fold"/>
</dbReference>
<dbReference type="InterPro" id="IPR051599">
    <property type="entry name" value="Cell_Envelope_Assoc"/>
</dbReference>
<evidence type="ECO:0000259" key="1">
    <source>
        <dbReference type="Pfam" id="PF02698"/>
    </source>
</evidence>
<evidence type="ECO:0000313" key="2">
    <source>
        <dbReference type="EMBL" id="SPW23897.1"/>
    </source>
</evidence>
<dbReference type="GO" id="GO:0005886">
    <property type="term" value="C:plasma membrane"/>
    <property type="evidence" value="ECO:0007669"/>
    <property type="project" value="TreeGrafter"/>
</dbReference>
<dbReference type="InterPro" id="IPR003848">
    <property type="entry name" value="DUF218"/>
</dbReference>
<dbReference type="Pfam" id="PF02698">
    <property type="entry name" value="DUF218"/>
    <property type="match status" value="1"/>
</dbReference>
<protein>
    <submittedName>
        <fullName evidence="2">DUF218 domain</fullName>
    </submittedName>
</protein>
<dbReference type="Proteomes" id="UP000249886">
    <property type="component" value="Unassembled WGS sequence"/>
</dbReference>
<evidence type="ECO:0000313" key="3">
    <source>
        <dbReference type="Proteomes" id="UP000249886"/>
    </source>
</evidence>
<dbReference type="GeneID" id="84573287"/>
<proteinExistence type="predicted"/>
<dbReference type="AlphaFoldDB" id="A0A6H9XPQ7"/>
<feature type="domain" description="DUF218" evidence="1">
    <location>
        <begin position="2"/>
        <end position="135"/>
    </location>
</feature>